<feature type="transmembrane region" description="Helical" evidence="1">
    <location>
        <begin position="79"/>
        <end position="99"/>
    </location>
</feature>
<name>A0A0T5VVU2_9SPHI</name>
<dbReference type="OrthoDB" id="9809908at2"/>
<evidence type="ECO:0000313" key="4">
    <source>
        <dbReference type="Proteomes" id="UP000051950"/>
    </source>
</evidence>
<dbReference type="PANTHER" id="PTHR34220:SF7">
    <property type="entry name" value="SENSOR HISTIDINE KINASE YPDA"/>
    <property type="match status" value="1"/>
</dbReference>
<keyword evidence="1" id="KW-0812">Transmembrane</keyword>
<protein>
    <submittedName>
        <fullName evidence="3">Histidine kinase</fullName>
    </submittedName>
</protein>
<dbReference type="Pfam" id="PF06580">
    <property type="entry name" value="His_kinase"/>
    <property type="match status" value="1"/>
</dbReference>
<evidence type="ECO:0000313" key="3">
    <source>
        <dbReference type="EMBL" id="KRT17920.1"/>
    </source>
</evidence>
<keyword evidence="4" id="KW-1185">Reference proteome</keyword>
<dbReference type="RefSeq" id="WP_057930550.1">
    <property type="nucleotide sequence ID" value="NZ_LMZQ01000001.1"/>
</dbReference>
<evidence type="ECO:0000259" key="2">
    <source>
        <dbReference type="Pfam" id="PF06580"/>
    </source>
</evidence>
<evidence type="ECO:0000256" key="1">
    <source>
        <dbReference type="SAM" id="Phobius"/>
    </source>
</evidence>
<dbReference type="InterPro" id="IPR010559">
    <property type="entry name" value="Sig_transdc_His_kin_internal"/>
</dbReference>
<keyword evidence="1" id="KW-1133">Transmembrane helix</keyword>
<dbReference type="PANTHER" id="PTHR34220">
    <property type="entry name" value="SENSOR HISTIDINE KINASE YPDA"/>
    <property type="match status" value="1"/>
</dbReference>
<dbReference type="GO" id="GO:0000155">
    <property type="term" value="F:phosphorelay sensor kinase activity"/>
    <property type="evidence" value="ECO:0007669"/>
    <property type="project" value="InterPro"/>
</dbReference>
<sequence length="340" mass="39091">MDKNERRISWYSSLLIALLVNTPKLLALREKGILAQYWHFNPLELLYQFLFNLLFCGLIFQLNLNPSSKLSIYREKNKISLYVISNALIFFFAVFVGGVLQNKLFFTPQLPKVYLAGNFVRLFLSSILTGILIKIVLLVRSSKNKEVENEQLKMAYMQTELELLKEQMNPHFLFNSLSSLSGVIRENPALAQKYVRDLSTVFRYALNRSKNNLVILSDELTMLKAFARLITMRLENAFKMEINIPTEVLNYKLPHLTLQPLLENAVKHNAATLTKPLNVKLYMDDDLLVLSNNLNEIPTPESSNGMGLANLNERFKIMVKQEIEISKSQSEFLVKIPLKA</sequence>
<dbReference type="Gene3D" id="3.30.565.10">
    <property type="entry name" value="Histidine kinase-like ATPase, C-terminal domain"/>
    <property type="match status" value="1"/>
</dbReference>
<keyword evidence="3" id="KW-0808">Transferase</keyword>
<accession>A0A0T5VVU2</accession>
<dbReference type="STRING" id="687842.ASU31_01090"/>
<reference evidence="3 4" key="1">
    <citation type="submission" date="2015-11" db="EMBL/GenBank/DDBJ databases">
        <title>Sequence of Pedobacter ginsenosidimutans.</title>
        <authorList>
            <person name="Carson E."/>
            <person name="Keyser V."/>
            <person name="Newman J."/>
            <person name="Miller J."/>
        </authorList>
    </citation>
    <scope>NUCLEOTIDE SEQUENCE [LARGE SCALE GENOMIC DNA]</scope>
    <source>
        <strain evidence="3 4">KACC 14530</strain>
    </source>
</reference>
<dbReference type="InterPro" id="IPR036890">
    <property type="entry name" value="HATPase_C_sf"/>
</dbReference>
<dbReference type="AlphaFoldDB" id="A0A0T5VVU2"/>
<keyword evidence="3" id="KW-0418">Kinase</keyword>
<organism evidence="3 4">
    <name type="scientific">Pedobacter ginsenosidimutans</name>
    <dbReference type="NCBI Taxonomy" id="687842"/>
    <lineage>
        <taxon>Bacteria</taxon>
        <taxon>Pseudomonadati</taxon>
        <taxon>Bacteroidota</taxon>
        <taxon>Sphingobacteriia</taxon>
        <taxon>Sphingobacteriales</taxon>
        <taxon>Sphingobacteriaceae</taxon>
        <taxon>Pedobacter</taxon>
    </lineage>
</organism>
<dbReference type="Proteomes" id="UP000051950">
    <property type="component" value="Unassembled WGS sequence"/>
</dbReference>
<dbReference type="EMBL" id="LMZQ01000001">
    <property type="protein sequence ID" value="KRT17920.1"/>
    <property type="molecule type" value="Genomic_DNA"/>
</dbReference>
<proteinExistence type="predicted"/>
<feature type="transmembrane region" description="Helical" evidence="1">
    <location>
        <begin position="119"/>
        <end position="139"/>
    </location>
</feature>
<dbReference type="GO" id="GO:0016020">
    <property type="term" value="C:membrane"/>
    <property type="evidence" value="ECO:0007669"/>
    <property type="project" value="InterPro"/>
</dbReference>
<keyword evidence="1" id="KW-0472">Membrane</keyword>
<feature type="transmembrane region" description="Helical" evidence="1">
    <location>
        <begin position="46"/>
        <end position="67"/>
    </location>
</feature>
<comment type="caution">
    <text evidence="3">The sequence shown here is derived from an EMBL/GenBank/DDBJ whole genome shotgun (WGS) entry which is preliminary data.</text>
</comment>
<feature type="domain" description="Signal transduction histidine kinase internal region" evidence="2">
    <location>
        <begin position="160"/>
        <end position="237"/>
    </location>
</feature>
<gene>
    <name evidence="3" type="ORF">ASU31_01090</name>
</gene>
<dbReference type="InterPro" id="IPR050640">
    <property type="entry name" value="Bact_2-comp_sensor_kinase"/>
</dbReference>